<protein>
    <recommendedName>
        <fullName evidence="3">HNH endonuclease</fullName>
    </recommendedName>
</protein>
<evidence type="ECO:0008006" key="3">
    <source>
        <dbReference type="Google" id="ProtNLM"/>
    </source>
</evidence>
<organism evidence="1 2">
    <name type="scientific">Geomonas terrae</name>
    <dbReference type="NCBI Taxonomy" id="2562681"/>
    <lineage>
        <taxon>Bacteria</taxon>
        <taxon>Pseudomonadati</taxon>
        <taxon>Thermodesulfobacteriota</taxon>
        <taxon>Desulfuromonadia</taxon>
        <taxon>Geobacterales</taxon>
        <taxon>Geobacteraceae</taxon>
        <taxon>Geomonas</taxon>
    </lineage>
</organism>
<dbReference type="RefSeq" id="WP_135873137.1">
    <property type="nucleotide sequence ID" value="NZ_SRSC01000007.1"/>
</dbReference>
<dbReference type="AlphaFoldDB" id="A0A4S1C9H8"/>
<sequence>MPYVDKEKQRKFCREHLQKKKQENPKWHMELKRRHKQKRQVIHDIVDHIKRSFGCLLCEEKNPKKLQFHHVLPELKEVTVAELISKRSKLITILKEIDKCVCVCVACHRLLQSNLTFVHGVMRNEGWYTDWGLHEALWWADSHPQYRMRKPEFLEIIKAVIRNSQLQDLKKFRLLAP</sequence>
<comment type="caution">
    <text evidence="1">The sequence shown here is derived from an EMBL/GenBank/DDBJ whole genome shotgun (WGS) entry which is preliminary data.</text>
</comment>
<name>A0A4S1C9H8_9BACT</name>
<evidence type="ECO:0000313" key="2">
    <source>
        <dbReference type="Proteomes" id="UP000306416"/>
    </source>
</evidence>
<dbReference type="Proteomes" id="UP000306416">
    <property type="component" value="Unassembled WGS sequence"/>
</dbReference>
<dbReference type="EMBL" id="SRSC01000007">
    <property type="protein sequence ID" value="TGU69918.1"/>
    <property type="molecule type" value="Genomic_DNA"/>
</dbReference>
<proteinExistence type="predicted"/>
<accession>A0A4S1C9H8</accession>
<gene>
    <name evidence="1" type="ORF">E4633_20210</name>
</gene>
<evidence type="ECO:0000313" key="1">
    <source>
        <dbReference type="EMBL" id="TGU69918.1"/>
    </source>
</evidence>
<keyword evidence="2" id="KW-1185">Reference proteome</keyword>
<reference evidence="1 2" key="1">
    <citation type="submission" date="2019-04" db="EMBL/GenBank/DDBJ databases">
        <title>Geobacter oryzae sp. nov., ferric-reducing bacteria isolated from paddy soil.</title>
        <authorList>
            <person name="Xu Z."/>
            <person name="Masuda Y."/>
            <person name="Itoh H."/>
            <person name="Senoo K."/>
        </authorList>
    </citation>
    <scope>NUCLEOTIDE SEQUENCE [LARGE SCALE GENOMIC DNA]</scope>
    <source>
        <strain evidence="1 2">Red111</strain>
    </source>
</reference>